<dbReference type="NCBIfam" id="TIGR01786">
    <property type="entry name" value="TonB-hemlactrns"/>
    <property type="match status" value="1"/>
</dbReference>
<evidence type="ECO:0000256" key="14">
    <source>
        <dbReference type="SAM" id="SignalP"/>
    </source>
</evidence>
<accession>A0A4R7BV40</accession>
<evidence type="ECO:0000259" key="16">
    <source>
        <dbReference type="Pfam" id="PF07715"/>
    </source>
</evidence>
<evidence type="ECO:0000313" key="18">
    <source>
        <dbReference type="Proteomes" id="UP000295122"/>
    </source>
</evidence>
<dbReference type="GO" id="GO:0009279">
    <property type="term" value="C:cell outer membrane"/>
    <property type="evidence" value="ECO:0007669"/>
    <property type="project" value="UniProtKB-SubCell"/>
</dbReference>
<dbReference type="PANTHER" id="PTHR30069">
    <property type="entry name" value="TONB-DEPENDENT OUTER MEMBRANE RECEPTOR"/>
    <property type="match status" value="1"/>
</dbReference>
<dbReference type="PANTHER" id="PTHR30069:SF41">
    <property type="entry name" value="HEME_HEMOPEXIN UTILIZATION PROTEIN C"/>
    <property type="match status" value="1"/>
</dbReference>
<comment type="subcellular location">
    <subcellularLocation>
        <location evidence="1 11">Cell outer membrane</location>
        <topology evidence="1 11">Multi-pass membrane protein</topology>
    </subcellularLocation>
</comment>
<dbReference type="Gene3D" id="2.170.130.10">
    <property type="entry name" value="TonB-dependent receptor, plug domain"/>
    <property type="match status" value="1"/>
</dbReference>
<dbReference type="NCBIfam" id="TIGR01785">
    <property type="entry name" value="TonB-hemin"/>
    <property type="match status" value="1"/>
</dbReference>
<keyword evidence="5 11" id="KW-0812">Transmembrane</keyword>
<feature type="domain" description="TonB-dependent receptor plug" evidence="16">
    <location>
        <begin position="105"/>
        <end position="212"/>
    </location>
</feature>
<feature type="signal peptide" evidence="14">
    <location>
        <begin position="1"/>
        <end position="23"/>
    </location>
</feature>
<dbReference type="InterPro" id="IPR010949">
    <property type="entry name" value="TonB_Hb/transfer/lactofer_rcpt"/>
</dbReference>
<keyword evidence="3 11" id="KW-0813">Transport</keyword>
<evidence type="ECO:0000256" key="6">
    <source>
        <dbReference type="ARBA" id="ARBA00022729"/>
    </source>
</evidence>
<keyword evidence="4 11" id="KW-1134">Transmembrane beta strand</keyword>
<organism evidence="17 18">
    <name type="scientific">Enterovirga rhinocerotis</name>
    <dbReference type="NCBI Taxonomy" id="1339210"/>
    <lineage>
        <taxon>Bacteria</taxon>
        <taxon>Pseudomonadati</taxon>
        <taxon>Pseudomonadota</taxon>
        <taxon>Alphaproteobacteria</taxon>
        <taxon>Hyphomicrobiales</taxon>
        <taxon>Methylobacteriaceae</taxon>
        <taxon>Enterovirga</taxon>
    </lineage>
</organism>
<reference evidence="17 18" key="1">
    <citation type="submission" date="2019-03" db="EMBL/GenBank/DDBJ databases">
        <title>Genomic Encyclopedia of Type Strains, Phase IV (KMG-IV): sequencing the most valuable type-strain genomes for metagenomic binning, comparative biology and taxonomic classification.</title>
        <authorList>
            <person name="Goeker M."/>
        </authorList>
    </citation>
    <scope>NUCLEOTIDE SEQUENCE [LARGE SCALE GENOMIC DNA]</scope>
    <source>
        <strain evidence="17 18">DSM 25903</strain>
    </source>
</reference>
<keyword evidence="8 11" id="KW-0472">Membrane</keyword>
<dbReference type="RefSeq" id="WP_133772850.1">
    <property type="nucleotide sequence ID" value="NZ_SNZR01000014.1"/>
</dbReference>
<dbReference type="Pfam" id="PF00593">
    <property type="entry name" value="TonB_dep_Rec_b-barrel"/>
    <property type="match status" value="1"/>
</dbReference>
<comment type="caution">
    <text evidence="17">The sequence shown here is derived from an EMBL/GenBank/DDBJ whole genome shotgun (WGS) entry which is preliminary data.</text>
</comment>
<dbReference type="InterPro" id="IPR012910">
    <property type="entry name" value="Plug_dom"/>
</dbReference>
<evidence type="ECO:0000256" key="13">
    <source>
        <dbReference type="SAM" id="MobiDB-lite"/>
    </source>
</evidence>
<evidence type="ECO:0000256" key="1">
    <source>
        <dbReference type="ARBA" id="ARBA00004571"/>
    </source>
</evidence>
<evidence type="ECO:0000256" key="2">
    <source>
        <dbReference type="ARBA" id="ARBA00009810"/>
    </source>
</evidence>
<keyword evidence="10 11" id="KW-0998">Cell outer membrane</keyword>
<dbReference type="GO" id="GO:0015232">
    <property type="term" value="F:heme transmembrane transporter activity"/>
    <property type="evidence" value="ECO:0007669"/>
    <property type="project" value="InterPro"/>
</dbReference>
<dbReference type="InterPro" id="IPR000531">
    <property type="entry name" value="Beta-barrel_TonB"/>
</dbReference>
<evidence type="ECO:0000256" key="12">
    <source>
        <dbReference type="RuleBase" id="RU003357"/>
    </source>
</evidence>
<dbReference type="InterPro" id="IPR039426">
    <property type="entry name" value="TonB-dep_rcpt-like"/>
</dbReference>
<evidence type="ECO:0000256" key="11">
    <source>
        <dbReference type="PROSITE-ProRule" id="PRU01360"/>
    </source>
</evidence>
<dbReference type="InterPro" id="IPR037066">
    <property type="entry name" value="Plug_dom_sf"/>
</dbReference>
<name>A0A4R7BV40_9HYPH</name>
<evidence type="ECO:0000256" key="10">
    <source>
        <dbReference type="ARBA" id="ARBA00023237"/>
    </source>
</evidence>
<dbReference type="GO" id="GO:0044718">
    <property type="term" value="P:siderophore transmembrane transport"/>
    <property type="evidence" value="ECO:0007669"/>
    <property type="project" value="TreeGrafter"/>
</dbReference>
<dbReference type="InterPro" id="IPR036942">
    <property type="entry name" value="Beta-barrel_TonB_sf"/>
</dbReference>
<dbReference type="CDD" id="cd01347">
    <property type="entry name" value="ligand_gated_channel"/>
    <property type="match status" value="1"/>
</dbReference>
<evidence type="ECO:0000256" key="7">
    <source>
        <dbReference type="ARBA" id="ARBA00023077"/>
    </source>
</evidence>
<dbReference type="GO" id="GO:0015344">
    <property type="term" value="F:siderophore uptake transmembrane transporter activity"/>
    <property type="evidence" value="ECO:0007669"/>
    <property type="project" value="TreeGrafter"/>
</dbReference>
<dbReference type="Proteomes" id="UP000295122">
    <property type="component" value="Unassembled WGS sequence"/>
</dbReference>
<feature type="domain" description="TonB-dependent receptor-like beta-barrel" evidence="15">
    <location>
        <begin position="314"/>
        <end position="716"/>
    </location>
</feature>
<protein>
    <submittedName>
        <fullName evidence="17">Hemoglobin/transferrin/lactoferrin receptor protein</fullName>
    </submittedName>
</protein>
<evidence type="ECO:0000256" key="9">
    <source>
        <dbReference type="ARBA" id="ARBA00023170"/>
    </source>
</evidence>
<proteinExistence type="inferred from homology"/>
<dbReference type="Gene3D" id="2.40.170.20">
    <property type="entry name" value="TonB-dependent receptor, beta-barrel domain"/>
    <property type="match status" value="1"/>
</dbReference>
<comment type="similarity">
    <text evidence="2 11 12">Belongs to the TonB-dependent receptor family.</text>
</comment>
<dbReference type="PROSITE" id="PS52016">
    <property type="entry name" value="TONB_DEPENDENT_REC_3"/>
    <property type="match status" value="1"/>
</dbReference>
<evidence type="ECO:0000256" key="4">
    <source>
        <dbReference type="ARBA" id="ARBA00022452"/>
    </source>
</evidence>
<feature type="chain" id="PRO_5020694142" evidence="14">
    <location>
        <begin position="24"/>
        <end position="757"/>
    </location>
</feature>
<evidence type="ECO:0000259" key="15">
    <source>
        <dbReference type="Pfam" id="PF00593"/>
    </source>
</evidence>
<dbReference type="AlphaFoldDB" id="A0A4R7BV40"/>
<dbReference type="SUPFAM" id="SSF56935">
    <property type="entry name" value="Porins"/>
    <property type="match status" value="1"/>
</dbReference>
<keyword evidence="6 14" id="KW-0732">Signal</keyword>
<evidence type="ECO:0000256" key="8">
    <source>
        <dbReference type="ARBA" id="ARBA00023136"/>
    </source>
</evidence>
<keyword evidence="9 17" id="KW-0675">Receptor</keyword>
<dbReference type="OrthoDB" id="9796221at2"/>
<feature type="region of interest" description="Disordered" evidence="13">
    <location>
        <begin position="43"/>
        <end position="95"/>
    </location>
</feature>
<keyword evidence="7 12" id="KW-0798">TonB box</keyword>
<evidence type="ECO:0000313" key="17">
    <source>
        <dbReference type="EMBL" id="TDR89263.1"/>
    </source>
</evidence>
<keyword evidence="18" id="KW-1185">Reference proteome</keyword>
<sequence length="757" mass="81329">MLLARRFWALVGVSALAVSAAQAQTGPTNSAGTVLPPVTVAPSAASRGAVRPASAERRAPASQRPAGRVSERRTPTVSPAAVPTLPPNPLDEFSVTNTKTETPVIDSLGGTSVISQQQIQQTQPDRVSDILRQIPGVSTQEISNNPGQAINIRGMQDFGRVNVLVDGARQNFQSTGHGPNGTFFLDPELIGGVDVTRGPVSTIYGSGAIGGVVSFRTRGIDDILKPEETAGFEQRIGAGTNGYGIVSSTAGGFRLPDNAANVFGQFVLRDGYNYKDGAGLIISDTGKELRAGNIKVNINPAEGHQISATALIQSFDFTNNGSAITGARFRNELDTSTYTLGYRYTPPDMPLIDFNVKGYYSTTDSLQTLLSPTRTYTAIGARPGGQIKVDLETTGFDVFNTSRFDTGPISHTLTIGGDGVFDHVRTRDNAGGFTGAFTPSGERSLLGAFVQDEMRYGGWLRAVAAVRYDSYELKGGAYKSEGDRVSPRGTIGVSPFPWIEFFGTYAEGYRAPAISETLISGTHPFPAFNILPNPGLRPETAHNWEGGINIKFDDVLKEGDKFRGKVVAYQNTIDNYIGMQGVGPYYSVPVAPGFPAFLCPIVPNAPCAPMQSQQFVNIAKARISGVEVEGAYDWGTGFVSAMYSHVEGKNKATHETLTTIPPDRVGGTFGLRFLDNRLTVGTRVTYYDARRSINTTFPSTKEYALVDLFASYQYNDWIRGDVVLANIGDVRYTRYLDALASPGFQARGALTIKFATR</sequence>
<dbReference type="InterPro" id="IPR011276">
    <property type="entry name" value="TonB_haem/Hb_rcpt"/>
</dbReference>
<dbReference type="Pfam" id="PF07715">
    <property type="entry name" value="Plug"/>
    <property type="match status" value="1"/>
</dbReference>
<evidence type="ECO:0000256" key="5">
    <source>
        <dbReference type="ARBA" id="ARBA00022692"/>
    </source>
</evidence>
<dbReference type="EMBL" id="SNZR01000014">
    <property type="protein sequence ID" value="TDR89263.1"/>
    <property type="molecule type" value="Genomic_DNA"/>
</dbReference>
<evidence type="ECO:0000256" key="3">
    <source>
        <dbReference type="ARBA" id="ARBA00022448"/>
    </source>
</evidence>
<gene>
    <name evidence="17" type="ORF">EV668_3753</name>
</gene>